<dbReference type="AlphaFoldDB" id="A0A0N0XH23"/>
<reference evidence="1 2" key="1">
    <citation type="submission" date="2015-07" db="EMBL/GenBank/DDBJ databases">
        <title>Draft genome sequence of the Amantichitinum ursilacus IGB-41, a new chitin-degrading bacterium.</title>
        <authorList>
            <person name="Kirstahler P."/>
            <person name="Guenther M."/>
            <person name="Grumaz C."/>
            <person name="Rupp S."/>
            <person name="Zibek S."/>
            <person name="Sohn K."/>
        </authorList>
    </citation>
    <scope>NUCLEOTIDE SEQUENCE [LARGE SCALE GENOMIC DNA]</scope>
    <source>
        <strain evidence="1 2">IGB-41</strain>
    </source>
</reference>
<keyword evidence="2" id="KW-1185">Reference proteome</keyword>
<gene>
    <name evidence="1" type="ORF">WG78_16480</name>
</gene>
<protein>
    <submittedName>
        <fullName evidence="1">Uncharacterized protein</fullName>
    </submittedName>
</protein>
<comment type="caution">
    <text evidence="1">The sequence shown here is derived from an EMBL/GenBank/DDBJ whole genome shotgun (WGS) entry which is preliminary data.</text>
</comment>
<dbReference type="Proteomes" id="UP000037939">
    <property type="component" value="Unassembled WGS sequence"/>
</dbReference>
<dbReference type="STRING" id="857265.WG78_16480"/>
<accession>A0A0N0XH23</accession>
<dbReference type="EMBL" id="LAQT01000027">
    <property type="protein sequence ID" value="KPC50668.1"/>
    <property type="molecule type" value="Genomic_DNA"/>
</dbReference>
<evidence type="ECO:0000313" key="2">
    <source>
        <dbReference type="Proteomes" id="UP000037939"/>
    </source>
</evidence>
<name>A0A0N0XH23_9NEIS</name>
<sequence length="305" mass="32017">MMATQLMAAHGLTVHVRPWDGTRSSLLIANADDTYGRNAVEQVRRRGGNVLTVSDQPGATGDAVTSSIQVAELVDRIKAIVAPETGAPAVADAVAPPTSAPTALDVALDPAQLGGLLQVCLQAASTPGDVLASIGPWQVLIRRDASRIAANAHSDLLAAQSRLVIEDWTTQTLSRTEAAALKMEVTQSLDAFLITGCDAIADLLPPLPGNGYQLSNWPDLGALPNHRAALQLASALVKKRWNLTALATHCGLTAAQTNAFCWAMLASGLLQSDLNIIAPPPPPAPVASQNILTRLARRFGLFRSE</sequence>
<evidence type="ECO:0000313" key="1">
    <source>
        <dbReference type="EMBL" id="KPC50668.1"/>
    </source>
</evidence>
<proteinExistence type="predicted"/>
<organism evidence="1 2">
    <name type="scientific">Amantichitinum ursilacus</name>
    <dbReference type="NCBI Taxonomy" id="857265"/>
    <lineage>
        <taxon>Bacteria</taxon>
        <taxon>Pseudomonadati</taxon>
        <taxon>Pseudomonadota</taxon>
        <taxon>Betaproteobacteria</taxon>
        <taxon>Neisseriales</taxon>
        <taxon>Chitinibacteraceae</taxon>
        <taxon>Amantichitinum</taxon>
    </lineage>
</organism>